<name>A0A8T0UBY4_PANVG</name>
<dbReference type="EMBL" id="CM029042">
    <property type="protein sequence ID" value="KAG2620220.1"/>
    <property type="molecule type" value="Genomic_DNA"/>
</dbReference>
<evidence type="ECO:0000313" key="1">
    <source>
        <dbReference type="EMBL" id="KAG2620220.1"/>
    </source>
</evidence>
<evidence type="ECO:0000313" key="2">
    <source>
        <dbReference type="Proteomes" id="UP000823388"/>
    </source>
</evidence>
<keyword evidence="2" id="KW-1185">Reference proteome</keyword>
<reference evidence="1" key="1">
    <citation type="submission" date="2020-05" db="EMBL/GenBank/DDBJ databases">
        <title>WGS assembly of Panicum virgatum.</title>
        <authorList>
            <person name="Lovell J.T."/>
            <person name="Jenkins J."/>
            <person name="Shu S."/>
            <person name="Juenger T.E."/>
            <person name="Schmutz J."/>
        </authorList>
    </citation>
    <scope>NUCLEOTIDE SEQUENCE</scope>
    <source>
        <strain evidence="1">AP13</strain>
    </source>
</reference>
<accession>A0A8T0UBY4</accession>
<dbReference type="AlphaFoldDB" id="A0A8T0UBY4"/>
<organism evidence="1 2">
    <name type="scientific">Panicum virgatum</name>
    <name type="common">Blackwell switchgrass</name>
    <dbReference type="NCBI Taxonomy" id="38727"/>
    <lineage>
        <taxon>Eukaryota</taxon>
        <taxon>Viridiplantae</taxon>
        <taxon>Streptophyta</taxon>
        <taxon>Embryophyta</taxon>
        <taxon>Tracheophyta</taxon>
        <taxon>Spermatophyta</taxon>
        <taxon>Magnoliopsida</taxon>
        <taxon>Liliopsida</taxon>
        <taxon>Poales</taxon>
        <taxon>Poaceae</taxon>
        <taxon>PACMAD clade</taxon>
        <taxon>Panicoideae</taxon>
        <taxon>Panicodae</taxon>
        <taxon>Paniceae</taxon>
        <taxon>Panicinae</taxon>
        <taxon>Panicum</taxon>
        <taxon>Panicum sect. Hiantes</taxon>
    </lineage>
</organism>
<sequence length="177" mass="18004">MAEAGASRSSPAATTRCSSGPCVGLWRCAVVRWRRKLGSMAGRDVLHGRRWRRVGAGTAAAQGGWEGRGMARVMLGAGAACVPTSGVRGGKAAVAWLSGKEREDGGDARPEEVLTVVCTGTAVGPCVGPRDGARGDAMRCGQTVDLASVLSWCGGALFWPGSSGVCPGEDDEAVGCL</sequence>
<dbReference type="Proteomes" id="UP000823388">
    <property type="component" value="Chromosome 3N"/>
</dbReference>
<proteinExistence type="predicted"/>
<gene>
    <name evidence="1" type="ORF">PVAP13_3NG155600</name>
</gene>
<comment type="caution">
    <text evidence="1">The sequence shown here is derived from an EMBL/GenBank/DDBJ whole genome shotgun (WGS) entry which is preliminary data.</text>
</comment>
<protein>
    <submittedName>
        <fullName evidence="1">Uncharacterized protein</fullName>
    </submittedName>
</protein>